<evidence type="ECO:0008006" key="3">
    <source>
        <dbReference type="Google" id="ProtNLM"/>
    </source>
</evidence>
<dbReference type="NCBIfam" id="NF003816">
    <property type="entry name" value="PRK05406.1-5"/>
    <property type="match status" value="1"/>
</dbReference>
<evidence type="ECO:0000313" key="2">
    <source>
        <dbReference type="Proteomes" id="UP000270743"/>
    </source>
</evidence>
<dbReference type="Pfam" id="PF03746">
    <property type="entry name" value="LamB_YcsF"/>
    <property type="match status" value="1"/>
</dbReference>
<dbReference type="InterPro" id="IPR011330">
    <property type="entry name" value="Glyco_hydro/deAcase_b/a-brl"/>
</dbReference>
<sequence>MATLNCDMGESYGPWSFGDDEGIMPFVDCANIACGFHASDPLTMARTVRLAVGLGKKIGAHPSLPDREGFGRREMHLQPEELTAAFTYQIGALCGFLRAEGVALSHVKPHGIVYGMAARHMPTALAMAKAVAPFGVPLFGMAGTCHEAAAAEIGVPFIGEFFADLTYSPEGALIIPRKHSAIDLDRAAARLERALKTGEVEATDGTPLRVEFGTICIHSDPPNARAVAERLRQVIDTAG</sequence>
<gene>
    <name evidence="1" type="ORF">PARHAE_02966</name>
</gene>
<proteinExistence type="predicted"/>
<protein>
    <recommendedName>
        <fullName evidence="3">LamB/YcsF family protein</fullName>
    </recommendedName>
</protein>
<dbReference type="PANTHER" id="PTHR30292:SF0">
    <property type="entry name" value="5-OXOPROLINASE SUBUNIT A"/>
    <property type="match status" value="1"/>
</dbReference>
<organism evidence="1 2">
    <name type="scientific">Paracoccus haematequi</name>
    <dbReference type="NCBI Taxonomy" id="2491866"/>
    <lineage>
        <taxon>Bacteria</taxon>
        <taxon>Pseudomonadati</taxon>
        <taxon>Pseudomonadota</taxon>
        <taxon>Alphaproteobacteria</taxon>
        <taxon>Rhodobacterales</taxon>
        <taxon>Paracoccaceae</taxon>
        <taxon>Paracoccus</taxon>
    </lineage>
</organism>
<dbReference type="RefSeq" id="WP_126155381.1">
    <property type="nucleotide sequence ID" value="NZ_UZWE01000042.1"/>
</dbReference>
<reference evidence="1 2" key="1">
    <citation type="submission" date="2018-12" db="EMBL/GenBank/DDBJ databases">
        <authorList>
            <person name="Criscuolo A."/>
        </authorList>
    </citation>
    <scope>NUCLEOTIDE SEQUENCE [LARGE SCALE GENOMIC DNA]</scope>
    <source>
        <strain evidence="1">ACIP1116241</strain>
    </source>
</reference>
<dbReference type="PANTHER" id="PTHR30292">
    <property type="entry name" value="UNCHARACTERIZED PROTEIN YBGL-RELATED"/>
    <property type="match status" value="1"/>
</dbReference>
<keyword evidence="2" id="KW-1185">Reference proteome</keyword>
<dbReference type="EMBL" id="UZWE01000042">
    <property type="protein sequence ID" value="VDS09759.1"/>
    <property type="molecule type" value="Genomic_DNA"/>
</dbReference>
<evidence type="ECO:0000313" key="1">
    <source>
        <dbReference type="EMBL" id="VDS09759.1"/>
    </source>
</evidence>
<dbReference type="Proteomes" id="UP000270743">
    <property type="component" value="Unassembled WGS sequence"/>
</dbReference>
<dbReference type="OrthoDB" id="9773478at2"/>
<dbReference type="InterPro" id="IPR005501">
    <property type="entry name" value="LamB/YcsF/PxpA-like"/>
</dbReference>
<dbReference type="SUPFAM" id="SSF88713">
    <property type="entry name" value="Glycoside hydrolase/deacetylase"/>
    <property type="match status" value="1"/>
</dbReference>
<accession>A0A3S4CKR5</accession>
<dbReference type="AlphaFoldDB" id="A0A3S4CKR5"/>
<dbReference type="Gene3D" id="3.20.20.370">
    <property type="entry name" value="Glycoside hydrolase/deacetylase"/>
    <property type="match status" value="1"/>
</dbReference>
<dbReference type="NCBIfam" id="NF003814">
    <property type="entry name" value="PRK05406.1-3"/>
    <property type="match status" value="1"/>
</dbReference>
<name>A0A3S4CKR5_9RHOB</name>
<dbReference type="GO" id="GO:0005975">
    <property type="term" value="P:carbohydrate metabolic process"/>
    <property type="evidence" value="ECO:0007669"/>
    <property type="project" value="InterPro"/>
</dbReference>